<dbReference type="PANTHER" id="PTHR36919">
    <property type="entry name" value="BLR1215 PROTEIN"/>
    <property type="match status" value="1"/>
</dbReference>
<protein>
    <submittedName>
        <fullName evidence="3">DUF2147 domain-containing protein</fullName>
    </submittedName>
</protein>
<dbReference type="Pfam" id="PF09917">
    <property type="entry name" value="DUF2147"/>
    <property type="match status" value="1"/>
</dbReference>
<evidence type="ECO:0000259" key="2">
    <source>
        <dbReference type="Pfam" id="PF09917"/>
    </source>
</evidence>
<keyword evidence="4" id="KW-1185">Reference proteome</keyword>
<name>A0ABS3SMW3_9FLAO</name>
<feature type="chain" id="PRO_5045638511" evidence="1">
    <location>
        <begin position="21"/>
        <end position="145"/>
    </location>
</feature>
<evidence type="ECO:0000256" key="1">
    <source>
        <dbReference type="SAM" id="SignalP"/>
    </source>
</evidence>
<dbReference type="EMBL" id="JAGEVG010000002">
    <property type="protein sequence ID" value="MBO3097052.1"/>
    <property type="molecule type" value="Genomic_DNA"/>
</dbReference>
<feature type="signal peptide" evidence="1">
    <location>
        <begin position="1"/>
        <end position="20"/>
    </location>
</feature>
<evidence type="ECO:0000313" key="3">
    <source>
        <dbReference type="EMBL" id="MBO3097052.1"/>
    </source>
</evidence>
<dbReference type="PANTHER" id="PTHR36919:SF3">
    <property type="entry name" value="BLL5882 PROTEIN"/>
    <property type="match status" value="1"/>
</dbReference>
<dbReference type="Gene3D" id="2.40.128.520">
    <property type="match status" value="1"/>
</dbReference>
<proteinExistence type="predicted"/>
<sequence length="145" mass="16630">MKRYLLSLGLLLFSISVTQAQNIVGQWKTVDDETGQTKSIVELYKDNGKLYGKIVKLLLPEDKGKLCTKCTGKDYNQPIEGLIIAKGLTKDKDDNTYEGGTIFDPEKGKEYKCKMWIDPAEPNMLNVRGYVAFFYRTQKWYRVTD</sequence>
<evidence type="ECO:0000313" key="4">
    <source>
        <dbReference type="Proteomes" id="UP000681315"/>
    </source>
</evidence>
<organism evidence="3 4">
    <name type="scientific">Gelidibacter pelagius</name>
    <dbReference type="NCBI Taxonomy" id="2819985"/>
    <lineage>
        <taxon>Bacteria</taxon>
        <taxon>Pseudomonadati</taxon>
        <taxon>Bacteroidota</taxon>
        <taxon>Flavobacteriia</taxon>
        <taxon>Flavobacteriales</taxon>
        <taxon>Flavobacteriaceae</taxon>
        <taxon>Gelidibacter</taxon>
    </lineage>
</organism>
<comment type="caution">
    <text evidence="3">The sequence shown here is derived from an EMBL/GenBank/DDBJ whole genome shotgun (WGS) entry which is preliminary data.</text>
</comment>
<dbReference type="InterPro" id="IPR019223">
    <property type="entry name" value="DUF2147"/>
</dbReference>
<accession>A0ABS3SMW3</accession>
<gene>
    <name evidence="3" type="ORF">J4051_02130</name>
</gene>
<dbReference type="Proteomes" id="UP000681315">
    <property type="component" value="Unassembled WGS sequence"/>
</dbReference>
<feature type="domain" description="DUF2147" evidence="2">
    <location>
        <begin position="25"/>
        <end position="142"/>
    </location>
</feature>
<keyword evidence="1" id="KW-0732">Signal</keyword>
<reference evidence="3 4" key="1">
    <citation type="submission" date="2021-03" db="EMBL/GenBank/DDBJ databases">
        <title>Gelidibacter sp. nov., isolated from costal sediment.</title>
        <authorList>
            <person name="Lun K.-Y."/>
        </authorList>
    </citation>
    <scope>NUCLEOTIDE SEQUENCE [LARGE SCALE GENOMIC DNA]</scope>
    <source>
        <strain evidence="3 4">DF109</strain>
    </source>
</reference>